<dbReference type="EMBL" id="CAJOBA010055984">
    <property type="protein sequence ID" value="CAF4288336.1"/>
    <property type="molecule type" value="Genomic_DNA"/>
</dbReference>
<evidence type="ECO:0000256" key="1">
    <source>
        <dbReference type="SAM" id="SignalP"/>
    </source>
</evidence>
<feature type="signal peptide" evidence="1">
    <location>
        <begin position="1"/>
        <end position="17"/>
    </location>
</feature>
<comment type="caution">
    <text evidence="3">The sequence shown here is derived from an EMBL/GenBank/DDBJ whole genome shotgun (WGS) entry which is preliminary data.</text>
</comment>
<gene>
    <name evidence="2" type="ORF">OVA965_LOCUS36882</name>
    <name evidence="3" type="ORF">TMI583_LOCUS37917</name>
</gene>
<dbReference type="AlphaFoldDB" id="A0A8S2TLL2"/>
<name>A0A8S2TLL2_9BILA</name>
<keyword evidence="1" id="KW-0732">Signal</keyword>
<evidence type="ECO:0000313" key="2">
    <source>
        <dbReference type="EMBL" id="CAF1499775.1"/>
    </source>
</evidence>
<dbReference type="Proteomes" id="UP000682733">
    <property type="component" value="Unassembled WGS sequence"/>
</dbReference>
<evidence type="ECO:0000313" key="4">
    <source>
        <dbReference type="Proteomes" id="UP000682733"/>
    </source>
</evidence>
<protein>
    <recommendedName>
        <fullName evidence="5">Sodefrin-like factor</fullName>
    </recommendedName>
</protein>
<evidence type="ECO:0008006" key="5">
    <source>
        <dbReference type="Google" id="ProtNLM"/>
    </source>
</evidence>
<feature type="chain" id="PRO_5036273827" description="Sodefrin-like factor" evidence="1">
    <location>
        <begin position="18"/>
        <end position="301"/>
    </location>
</feature>
<feature type="non-terminal residue" evidence="3">
    <location>
        <position position="301"/>
    </location>
</feature>
<reference evidence="3" key="1">
    <citation type="submission" date="2021-02" db="EMBL/GenBank/DDBJ databases">
        <authorList>
            <person name="Nowell W R."/>
        </authorList>
    </citation>
    <scope>NUCLEOTIDE SEQUENCE</scope>
</reference>
<dbReference type="Proteomes" id="UP000677228">
    <property type="component" value="Unassembled WGS sequence"/>
</dbReference>
<accession>A0A8S2TLL2</accession>
<organism evidence="3 4">
    <name type="scientific">Didymodactylos carnosus</name>
    <dbReference type="NCBI Taxonomy" id="1234261"/>
    <lineage>
        <taxon>Eukaryota</taxon>
        <taxon>Metazoa</taxon>
        <taxon>Spiralia</taxon>
        <taxon>Gnathifera</taxon>
        <taxon>Rotifera</taxon>
        <taxon>Eurotatoria</taxon>
        <taxon>Bdelloidea</taxon>
        <taxon>Philodinida</taxon>
        <taxon>Philodinidae</taxon>
        <taxon>Didymodactylos</taxon>
    </lineage>
</organism>
<sequence>ATLFLLVLPTIVNGIKCTDCTQSNIAFINASGPLSSTCENRIISNATQCQVMFQMNYLIKQIWILDFSLPYEGLHSSLVNYKIDQTVALVSSNMKYVATTYICSTEDNCAEKFYFDIIEKLIQKESILDEIQSELSFAANTSTTSPVHKCYDTWTNQTVNCSLCYGSLQIKYGSITEDRRCDPKDSGPSLESKIIQNNPSLPSDDQNGFSYRCNNQNLCNTKEQLYKIKELSNQFYTWILFNMTTTASTTSSTTTTSLLTSSTVDSRTTTKNLSAQMFALGDQLVIITLLCFSLFRGSFFL</sequence>
<proteinExistence type="predicted"/>
<dbReference type="EMBL" id="CAJNOK010033981">
    <property type="protein sequence ID" value="CAF1499775.1"/>
    <property type="molecule type" value="Genomic_DNA"/>
</dbReference>
<evidence type="ECO:0000313" key="3">
    <source>
        <dbReference type="EMBL" id="CAF4288336.1"/>
    </source>
</evidence>